<dbReference type="AlphaFoldDB" id="Q17F94"/>
<dbReference type="HOGENOM" id="CLU_078334_0_0_1"/>
<keyword evidence="3" id="KW-0539">Nucleus</keyword>
<reference evidence="6" key="2">
    <citation type="journal article" date="2007" name="Science">
        <title>Genome sequence of Aedes aegypti, a major arbovirus vector.</title>
        <authorList>
            <person name="Nene V."/>
            <person name="Wortman J.R."/>
            <person name="Lawson D."/>
            <person name="Haas B."/>
            <person name="Kodira C."/>
            <person name="Tu Z.J."/>
            <person name="Loftus B."/>
            <person name="Xi Z."/>
            <person name="Megy K."/>
            <person name="Grabherr M."/>
            <person name="Ren Q."/>
            <person name="Zdobnov E.M."/>
            <person name="Lobo N.F."/>
            <person name="Campbell K.S."/>
            <person name="Brown S.E."/>
            <person name="Bonaldo M.F."/>
            <person name="Zhu J."/>
            <person name="Sinkins S.P."/>
            <person name="Hogenkamp D.G."/>
            <person name="Amedeo P."/>
            <person name="Arensburger P."/>
            <person name="Atkinson P.W."/>
            <person name="Bidwell S."/>
            <person name="Biedler J."/>
            <person name="Birney E."/>
            <person name="Bruggner R.V."/>
            <person name="Costas J."/>
            <person name="Coy M.R."/>
            <person name="Crabtree J."/>
            <person name="Crawford M."/>
            <person name="Debruyn B."/>
            <person name="Decaprio D."/>
            <person name="Eiglmeier K."/>
            <person name="Eisenstadt E."/>
            <person name="El-Dorry H."/>
            <person name="Gelbart W.M."/>
            <person name="Gomes S.L."/>
            <person name="Hammond M."/>
            <person name="Hannick L.I."/>
            <person name="Hogan J.R."/>
            <person name="Holmes M.H."/>
            <person name="Jaffe D."/>
            <person name="Johnston J.S."/>
            <person name="Kennedy R.C."/>
            <person name="Koo H."/>
            <person name="Kravitz S."/>
            <person name="Kriventseva E.V."/>
            <person name="Kulp D."/>
            <person name="Labutti K."/>
            <person name="Lee E."/>
            <person name="Li S."/>
            <person name="Lovin D.D."/>
            <person name="Mao C."/>
            <person name="Mauceli E."/>
            <person name="Menck C.F."/>
            <person name="Miller J.R."/>
            <person name="Montgomery P."/>
            <person name="Mori A."/>
            <person name="Nascimento A.L."/>
            <person name="Naveira H.F."/>
            <person name="Nusbaum C."/>
            <person name="O'leary S."/>
            <person name="Orvis J."/>
            <person name="Pertea M."/>
            <person name="Quesneville H."/>
            <person name="Reidenbach K.R."/>
            <person name="Rogers Y.H."/>
            <person name="Roth C.W."/>
            <person name="Schneider J.R."/>
            <person name="Schatz M."/>
            <person name="Shumway M."/>
            <person name="Stanke M."/>
            <person name="Stinson E.O."/>
            <person name="Tubio J.M."/>
            <person name="Vanzee J.P."/>
            <person name="Verjovski-Almeida S."/>
            <person name="Werner D."/>
            <person name="White O."/>
            <person name="Wyder S."/>
            <person name="Zeng Q."/>
            <person name="Zhao Q."/>
            <person name="Zhao Y."/>
            <person name="Hill C.A."/>
            <person name="Raikhel A.S."/>
            <person name="Soares M.B."/>
            <person name="Knudson D.L."/>
            <person name="Lee N.H."/>
            <person name="Galagan J."/>
            <person name="Salzberg S.L."/>
            <person name="Paulsen I.T."/>
            <person name="Dimopoulos G."/>
            <person name="Collins F.H."/>
            <person name="Birren B."/>
            <person name="Fraser-Liggett C.M."/>
            <person name="Severson D.W."/>
        </authorList>
    </citation>
    <scope>NUCLEOTIDE SEQUENCE [LARGE SCALE GENOMIC DNA]</scope>
    <source>
        <strain evidence="6">Liverpool</strain>
    </source>
</reference>
<dbReference type="InterPro" id="IPR002775">
    <property type="entry name" value="DNA/RNA-bd_Alba-like"/>
</dbReference>
<dbReference type="EMBL" id="CH477272">
    <property type="protein sequence ID" value="EAT45253.1"/>
    <property type="molecule type" value="Genomic_DNA"/>
</dbReference>
<dbReference type="Gene3D" id="3.30.110.20">
    <property type="entry name" value="Alba-like domain"/>
    <property type="match status" value="1"/>
</dbReference>
<feature type="region of interest" description="Disordered" evidence="4">
    <location>
        <begin position="162"/>
        <end position="288"/>
    </location>
</feature>
<dbReference type="GO" id="GO:0001682">
    <property type="term" value="P:tRNA 5'-leader removal"/>
    <property type="evidence" value="ECO:0007669"/>
    <property type="project" value="TreeGrafter"/>
</dbReference>
<dbReference type="SUPFAM" id="SSF82704">
    <property type="entry name" value="AlbA-like"/>
    <property type="match status" value="1"/>
</dbReference>
<evidence type="ECO:0000256" key="3">
    <source>
        <dbReference type="ARBA" id="ARBA00023242"/>
    </source>
</evidence>
<comment type="similarity">
    <text evidence="2">Belongs to the histone-like Alba family.</text>
</comment>
<reference evidence="6" key="1">
    <citation type="submission" date="2005-10" db="EMBL/GenBank/DDBJ databases">
        <authorList>
            <person name="Loftus B.J."/>
            <person name="Nene V.M."/>
            <person name="Hannick L.I."/>
            <person name="Bidwell S."/>
            <person name="Haas B."/>
            <person name="Amedeo P."/>
            <person name="Orvis J."/>
            <person name="Wortman J.R."/>
            <person name="White O.R."/>
            <person name="Salzberg S."/>
            <person name="Shumway M."/>
            <person name="Koo H."/>
            <person name="Zhao Y."/>
            <person name="Holmes M."/>
            <person name="Miller J."/>
            <person name="Schatz M."/>
            <person name="Pop M."/>
            <person name="Pai G."/>
            <person name="Utterback T."/>
            <person name="Rogers Y.-H."/>
            <person name="Kravitz S."/>
            <person name="Fraser C.M."/>
        </authorList>
    </citation>
    <scope>NUCLEOTIDE SEQUENCE</scope>
    <source>
        <strain evidence="6">Liverpool</strain>
    </source>
</reference>
<protein>
    <submittedName>
        <fullName evidence="6">AAEL003455-PA</fullName>
    </submittedName>
</protein>
<feature type="compositionally biased region" description="Basic and acidic residues" evidence="4">
    <location>
        <begin position="231"/>
        <end position="245"/>
    </location>
</feature>
<dbReference type="PANTHER" id="PTHR13516:SF4">
    <property type="entry name" value="FI09323P"/>
    <property type="match status" value="1"/>
</dbReference>
<dbReference type="VEuPathDB" id="VectorBase:AAEL019871"/>
<feature type="compositionally biased region" description="Gly residues" evidence="4">
    <location>
        <begin position="211"/>
        <end position="220"/>
    </location>
</feature>
<dbReference type="OMA" id="HQVTRIC"/>
<dbReference type="GO" id="GO:0003723">
    <property type="term" value="F:RNA binding"/>
    <property type="evidence" value="ECO:0007669"/>
    <property type="project" value="TreeGrafter"/>
</dbReference>
<evidence type="ECO:0000256" key="2">
    <source>
        <dbReference type="ARBA" id="ARBA00008018"/>
    </source>
</evidence>
<reference evidence="6" key="3">
    <citation type="submission" date="2012-09" db="EMBL/GenBank/DDBJ databases">
        <authorList>
            <consortium name="VectorBase"/>
        </authorList>
    </citation>
    <scope>NUCLEOTIDE SEQUENCE</scope>
    <source>
        <strain evidence="6">Liverpool</strain>
    </source>
</reference>
<dbReference type="InterPro" id="IPR036882">
    <property type="entry name" value="Alba-like_dom_sf"/>
</dbReference>
<feature type="domain" description="DNA/RNA-binding protein Alba-like" evidence="5">
    <location>
        <begin position="53"/>
        <end position="114"/>
    </location>
</feature>
<dbReference type="PANTHER" id="PTHR13516">
    <property type="entry name" value="RIBONUCLEASE P SUBUNIT P25"/>
    <property type="match status" value="1"/>
</dbReference>
<comment type="subcellular location">
    <subcellularLocation>
        <location evidence="1">Nucleus</location>
    </subcellularLocation>
</comment>
<dbReference type="STRING" id="7159.Q17F94"/>
<proteinExistence type="inferred from homology"/>
<dbReference type="GO" id="GO:0005634">
    <property type="term" value="C:nucleus"/>
    <property type="evidence" value="ECO:0007669"/>
    <property type="project" value="UniProtKB-SubCell"/>
</dbReference>
<dbReference type="eggNOG" id="KOG2567">
    <property type="taxonomic scope" value="Eukaryota"/>
</dbReference>
<sequence>MKADKCAHIKLYCKTHVPSDGPEMMHYKKGKNVEEELTKEQIPIECLPGQFLWMHVKGGSAIFNLVNYAKKALEAGEHRAVVWSGTGGGITKTISCAEIMKKDFELHQVTRVCYRKVEEYWDPQQEGLEQIVATRNIPSIHILMSLDELDPKTPGYQHSKTRTTFWLESDPAGAAKGGPRKGSNYFTGPQLKKKPNRNYGDEQSGPNANGVGRGDGGAGGKKGKNKNKGGKAPDEKGDKEPKKSEASGSGENKSKKTKNNENRQKAKEGGGSKSEKASTESQPMELGE</sequence>
<organism evidence="6 7">
    <name type="scientific">Aedes aegypti</name>
    <name type="common">Yellowfever mosquito</name>
    <name type="synonym">Culex aegypti</name>
    <dbReference type="NCBI Taxonomy" id="7159"/>
    <lineage>
        <taxon>Eukaryota</taxon>
        <taxon>Metazoa</taxon>
        <taxon>Ecdysozoa</taxon>
        <taxon>Arthropoda</taxon>
        <taxon>Hexapoda</taxon>
        <taxon>Insecta</taxon>
        <taxon>Pterygota</taxon>
        <taxon>Neoptera</taxon>
        <taxon>Endopterygota</taxon>
        <taxon>Diptera</taxon>
        <taxon>Nematocera</taxon>
        <taxon>Culicoidea</taxon>
        <taxon>Culicidae</taxon>
        <taxon>Culicinae</taxon>
        <taxon>Aedini</taxon>
        <taxon>Aedes</taxon>
        <taxon>Stegomyia</taxon>
    </lineage>
</organism>
<accession>Q17F94</accession>
<dbReference type="Pfam" id="PF01918">
    <property type="entry name" value="Alba"/>
    <property type="match status" value="1"/>
</dbReference>
<evidence type="ECO:0000256" key="4">
    <source>
        <dbReference type="SAM" id="MobiDB-lite"/>
    </source>
</evidence>
<dbReference type="GO" id="GO:0000172">
    <property type="term" value="C:ribonuclease MRP complex"/>
    <property type="evidence" value="ECO:0007669"/>
    <property type="project" value="TreeGrafter"/>
</dbReference>
<feature type="compositionally biased region" description="Basic and acidic residues" evidence="4">
    <location>
        <begin position="252"/>
        <end position="278"/>
    </location>
</feature>
<gene>
    <name evidence="6" type="ORF">AaeL_AAEL003455</name>
</gene>
<evidence type="ECO:0000256" key="1">
    <source>
        <dbReference type="ARBA" id="ARBA00004123"/>
    </source>
</evidence>
<dbReference type="InterPro" id="IPR051958">
    <property type="entry name" value="Alba-like_NAB"/>
</dbReference>
<name>Q17F94_AEDAE</name>
<evidence type="ECO:0000313" key="7">
    <source>
        <dbReference type="Proteomes" id="UP000682892"/>
    </source>
</evidence>
<dbReference type="Proteomes" id="UP000682892">
    <property type="component" value="Unassembled WGS sequence"/>
</dbReference>
<evidence type="ECO:0000259" key="5">
    <source>
        <dbReference type="Pfam" id="PF01918"/>
    </source>
</evidence>
<evidence type="ECO:0000313" key="6">
    <source>
        <dbReference type="EMBL" id="EAT45253.1"/>
    </source>
</evidence>
<dbReference type="PaxDb" id="7159-AAEL003455-PA"/>
<dbReference type="PhylomeDB" id="Q17F94"/>